<dbReference type="PANTHER" id="PTHR31377:SF0">
    <property type="entry name" value="AGMATINE DEIMINASE-RELATED"/>
    <property type="match status" value="1"/>
</dbReference>
<dbReference type="PATRIC" id="fig|1235785.3.peg.1051"/>
<name>R9HCZ9_BACT4</name>
<dbReference type="GO" id="GO:0004668">
    <property type="term" value="F:protein-arginine deiminase activity"/>
    <property type="evidence" value="ECO:0007669"/>
    <property type="project" value="InterPro"/>
</dbReference>
<comment type="caution">
    <text evidence="2">The sequence shown here is derived from an EMBL/GenBank/DDBJ whole genome shotgun (WGS) entry which is preliminary data.</text>
</comment>
<dbReference type="PANTHER" id="PTHR31377">
    <property type="entry name" value="AGMATINE DEIMINASE-RELATED"/>
    <property type="match status" value="1"/>
</dbReference>
<dbReference type="AlphaFoldDB" id="R9HCZ9"/>
<proteinExistence type="predicted"/>
<evidence type="ECO:0000256" key="1">
    <source>
        <dbReference type="ARBA" id="ARBA00022801"/>
    </source>
</evidence>
<evidence type="ECO:0000313" key="2">
    <source>
        <dbReference type="EMBL" id="EOS01938.1"/>
    </source>
</evidence>
<dbReference type="SUPFAM" id="SSF55909">
    <property type="entry name" value="Pentein"/>
    <property type="match status" value="1"/>
</dbReference>
<dbReference type="Proteomes" id="UP000014207">
    <property type="component" value="Unassembled WGS sequence"/>
</dbReference>
<evidence type="ECO:0008006" key="4">
    <source>
        <dbReference type="Google" id="ProtNLM"/>
    </source>
</evidence>
<gene>
    <name evidence="2" type="ORF">C799_01046</name>
</gene>
<evidence type="ECO:0000313" key="3">
    <source>
        <dbReference type="Proteomes" id="UP000014207"/>
    </source>
</evidence>
<reference evidence="2 3" key="1">
    <citation type="submission" date="2013-04" db="EMBL/GenBank/DDBJ databases">
        <title>The Genome Sequence of Bacteroides thetaiotaomicron dnLKV9.</title>
        <authorList>
            <consortium name="The Broad Institute Genomics Platform"/>
            <consortium name="The Broad Institute Genome Sequencing Center for Infectious Disease"/>
            <person name="Earl A."/>
            <person name="Xavier R."/>
            <person name="Kuhn K."/>
            <person name="Stappenbeck T."/>
            <person name="Walker B."/>
            <person name="Young S."/>
            <person name="Zeng Q."/>
            <person name="Gargeya S."/>
            <person name="Fitzgerald M."/>
            <person name="Haas B."/>
            <person name="Abouelleil A."/>
            <person name="Allen A.W."/>
            <person name="Alvarado L."/>
            <person name="Arachchi H.M."/>
            <person name="Berlin A.M."/>
            <person name="Chapman S.B."/>
            <person name="Gainer-Dewar J."/>
            <person name="Goldberg J."/>
            <person name="Griggs A."/>
            <person name="Gujja S."/>
            <person name="Hansen M."/>
            <person name="Howarth C."/>
            <person name="Imamovic A."/>
            <person name="Ireland A."/>
            <person name="Larimer J."/>
            <person name="McCowan C."/>
            <person name="Murphy C."/>
            <person name="Pearson M."/>
            <person name="Poon T.W."/>
            <person name="Priest M."/>
            <person name="Roberts A."/>
            <person name="Saif S."/>
            <person name="Shea T."/>
            <person name="Sisk P."/>
            <person name="Sykes S."/>
            <person name="Wortman J."/>
            <person name="Nusbaum C."/>
            <person name="Birren B."/>
        </authorList>
    </citation>
    <scope>NUCLEOTIDE SEQUENCE [LARGE SCALE GENOMIC DNA]</scope>
    <source>
        <strain evidence="3">dnLKV9</strain>
    </source>
</reference>
<sequence>MITEQHKDAVYFSNLFARHYPEIYEELSDILSHHHVAHGTLMHTKDYWCRDYMPIQWGDKTYIQFRYEPDYLADKPQYKTNIEPVLKAIERKMNITQSPLVIDGGNVVVCEVNSEEPYMKDWKPIIVMTEKVFQENSQIAREEVLAILKENFYGAEIVFLPWDKSDVCGHTDGIIHNVGNGKVLVNLNVYPLKIAREMSRRLSKVFVVIDLKLSEYHHNSWAYINMLQTHDVIIVPGLGLPTDREALEQIKELHPSYEDRIYQVNIASIIEKWGGALNCLSWTLSEYRSG</sequence>
<protein>
    <recommendedName>
        <fullName evidence="4">Agmatine deiminase</fullName>
    </recommendedName>
</protein>
<dbReference type="GO" id="GO:0009446">
    <property type="term" value="P:putrescine biosynthetic process"/>
    <property type="evidence" value="ECO:0007669"/>
    <property type="project" value="InterPro"/>
</dbReference>
<dbReference type="EMBL" id="ASSM01000006">
    <property type="protein sequence ID" value="EOS01938.1"/>
    <property type="molecule type" value="Genomic_DNA"/>
</dbReference>
<dbReference type="GO" id="GO:0047632">
    <property type="term" value="F:agmatine deiminase activity"/>
    <property type="evidence" value="ECO:0007669"/>
    <property type="project" value="TreeGrafter"/>
</dbReference>
<dbReference type="RefSeq" id="WP_016267513.1">
    <property type="nucleotide sequence ID" value="NZ_KE159459.1"/>
</dbReference>
<dbReference type="Pfam" id="PF04371">
    <property type="entry name" value="PAD_porph"/>
    <property type="match status" value="1"/>
</dbReference>
<dbReference type="InterPro" id="IPR007466">
    <property type="entry name" value="Peptidyl-Arg-deiminase_porph"/>
</dbReference>
<accession>R9HCZ9</accession>
<dbReference type="Gene3D" id="3.75.10.10">
    <property type="entry name" value="L-arginine/glycine Amidinotransferase, Chain A"/>
    <property type="match status" value="1"/>
</dbReference>
<dbReference type="HOGENOM" id="CLU_051978_1_0_10"/>
<organism evidence="2 3">
    <name type="scientific">Bacteroides thetaiotaomicron dnLKV9</name>
    <dbReference type="NCBI Taxonomy" id="1235785"/>
    <lineage>
        <taxon>Bacteria</taxon>
        <taxon>Pseudomonadati</taxon>
        <taxon>Bacteroidota</taxon>
        <taxon>Bacteroidia</taxon>
        <taxon>Bacteroidales</taxon>
        <taxon>Bacteroidaceae</taxon>
        <taxon>Bacteroides</taxon>
    </lineage>
</organism>
<keyword evidence="1" id="KW-0378">Hydrolase</keyword>